<name>A0ABQ8R916_FUSEQ</name>
<proteinExistence type="predicted"/>
<reference evidence="1" key="1">
    <citation type="submission" date="2022-09" db="EMBL/GenBank/DDBJ databases">
        <title>Fusarium specimens isolated from Avocado Roots.</title>
        <authorList>
            <person name="Stajich J."/>
            <person name="Roper C."/>
            <person name="Heimlech-Rivalta G."/>
        </authorList>
    </citation>
    <scope>NUCLEOTIDE SEQUENCE</scope>
    <source>
        <strain evidence="1">CF00095</strain>
    </source>
</reference>
<dbReference type="PANTHER" id="PTHR40619">
    <property type="entry name" value="FUNGAL STAND N-TERMINAL GOODBYE DOMAIN-CONTAINING PROTEIN"/>
    <property type="match status" value="1"/>
</dbReference>
<dbReference type="EMBL" id="JAOQBH010000010">
    <property type="protein sequence ID" value="KAJ4129770.1"/>
    <property type="molecule type" value="Genomic_DNA"/>
</dbReference>
<protein>
    <submittedName>
        <fullName evidence="1">Uncharacterized protein</fullName>
    </submittedName>
</protein>
<sequence length="259" mass="28758">MSDSSSPQVERPISSKIKPQWIRLLHALNYDPEVITGDTNFMLLSSEHTNSKAAAMLSNNMFQVFMAETQASTRLLVNGHGDLSTVGGVSPFSHVVAEASRVSNTTNIAGAPTFIIKYFCREHKTKPSWNKLSSPTGMLTNVIGQLVLQMHEKDIALDLSFISHSKWQKLEDRDVRTLCSVFKRIVEQVPRGGVVLCAIDEISVYTRALLEHETGIVVSKLVQMVRRNGNGPVFKLLVTCYERASLIEGLFSGYTLDMD</sequence>
<evidence type="ECO:0000313" key="2">
    <source>
        <dbReference type="Proteomes" id="UP001152024"/>
    </source>
</evidence>
<dbReference type="PANTHER" id="PTHR40619:SF3">
    <property type="entry name" value="FUNGAL STAND N-TERMINAL GOODBYE DOMAIN-CONTAINING PROTEIN"/>
    <property type="match status" value="1"/>
</dbReference>
<keyword evidence="2" id="KW-1185">Reference proteome</keyword>
<organism evidence="1 2">
    <name type="scientific">Fusarium equiseti</name>
    <name type="common">Fusarium scirpi</name>
    <dbReference type="NCBI Taxonomy" id="61235"/>
    <lineage>
        <taxon>Eukaryota</taxon>
        <taxon>Fungi</taxon>
        <taxon>Dikarya</taxon>
        <taxon>Ascomycota</taxon>
        <taxon>Pezizomycotina</taxon>
        <taxon>Sordariomycetes</taxon>
        <taxon>Hypocreomycetidae</taxon>
        <taxon>Hypocreales</taxon>
        <taxon>Nectriaceae</taxon>
        <taxon>Fusarium</taxon>
        <taxon>Fusarium incarnatum-equiseti species complex</taxon>
    </lineage>
</organism>
<accession>A0ABQ8R916</accession>
<comment type="caution">
    <text evidence="1">The sequence shown here is derived from an EMBL/GenBank/DDBJ whole genome shotgun (WGS) entry which is preliminary data.</text>
</comment>
<dbReference type="Proteomes" id="UP001152024">
    <property type="component" value="Unassembled WGS sequence"/>
</dbReference>
<gene>
    <name evidence="1" type="ORF">NW768_006739</name>
</gene>
<evidence type="ECO:0000313" key="1">
    <source>
        <dbReference type="EMBL" id="KAJ4129770.1"/>
    </source>
</evidence>